<name>A0A161XFG9_DAUCS</name>
<dbReference type="InterPro" id="IPR040356">
    <property type="entry name" value="SPEAR"/>
</dbReference>
<accession>A0A161XFG9</accession>
<evidence type="ECO:0000256" key="2">
    <source>
        <dbReference type="ARBA" id="ARBA00023015"/>
    </source>
</evidence>
<evidence type="ECO:0000256" key="4">
    <source>
        <dbReference type="SAM" id="MobiDB-lite"/>
    </source>
</evidence>
<sequence length="353" mass="38234">MAQEQNHSSSGGCTNGVARSSKKFKQNKVPQRGLGVAQLEKIRLEEQQISPSNSSSCLASPTDHPSSSKPFTPPSIIQRSTDVRPNSISELVSNNGGECRMGWQGISSAGRGSWPNSLNDEYNLGGGIGHKVDHQVSNALLSSVRSQPFHGTCPSSMVNVSVGNSSSSVTNFWTEPPSNQSHRSNKSQPLWPDEEMMIGLKRSYPFSVDDAPVPAFNCKFPPAYLSDIPTTDASASFKNDGTFAFEQANPVLREDSSGTGGVPKYKKKIIKENGGYNGDFLTLAPPIPKDPPSYLGYYIPELPDFDALPYQGGQDNLVHWPRQIPSVEHNGQSMLTISHSSDVVESVDLNLKL</sequence>
<dbReference type="PANTHER" id="PTHR33388">
    <property type="entry name" value="OS01G0212500 PROTEIN"/>
    <property type="match status" value="1"/>
</dbReference>
<keyword evidence="1" id="KW-0678">Repressor</keyword>
<reference evidence="5" key="1">
    <citation type="journal article" date="2016" name="Nat. Genet.">
        <title>A high-quality carrot genome assembly provides new insights into carotenoid accumulation and asterid genome evolution.</title>
        <authorList>
            <person name="Iorizzo M."/>
            <person name="Ellison S."/>
            <person name="Senalik D."/>
            <person name="Zeng P."/>
            <person name="Satapoomin P."/>
            <person name="Huang J."/>
            <person name="Bowman M."/>
            <person name="Iovene M."/>
            <person name="Sanseverino W."/>
            <person name="Cavagnaro P."/>
            <person name="Yildiz M."/>
            <person name="Macko-Podgorni A."/>
            <person name="Moranska E."/>
            <person name="Grzebelus E."/>
            <person name="Grzebelus D."/>
            <person name="Ashrafi H."/>
            <person name="Zheng Z."/>
            <person name="Cheng S."/>
            <person name="Spooner D."/>
            <person name="Van Deynze A."/>
            <person name="Simon P."/>
        </authorList>
    </citation>
    <scope>NUCLEOTIDE SEQUENCE</scope>
    <source>
        <tissue evidence="5">Leaf</tissue>
    </source>
</reference>
<dbReference type="GO" id="GO:0003700">
    <property type="term" value="F:DNA-binding transcription factor activity"/>
    <property type="evidence" value="ECO:0007669"/>
    <property type="project" value="InterPro"/>
</dbReference>
<evidence type="ECO:0000313" key="6">
    <source>
        <dbReference type="Proteomes" id="UP000077755"/>
    </source>
</evidence>
<dbReference type="OrthoDB" id="1926221at2759"/>
<keyword evidence="6" id="KW-1185">Reference proteome</keyword>
<feature type="region of interest" description="Disordered" evidence="4">
    <location>
        <begin position="1"/>
        <end position="84"/>
    </location>
</feature>
<evidence type="ECO:0000256" key="1">
    <source>
        <dbReference type="ARBA" id="ARBA00022491"/>
    </source>
</evidence>
<proteinExistence type="predicted"/>
<gene>
    <name evidence="5" type="ORF">DCAR_0625319</name>
</gene>
<organism evidence="5 6">
    <name type="scientific">Daucus carota subsp. sativus</name>
    <name type="common">Carrot</name>
    <dbReference type="NCBI Taxonomy" id="79200"/>
    <lineage>
        <taxon>Eukaryota</taxon>
        <taxon>Viridiplantae</taxon>
        <taxon>Streptophyta</taxon>
        <taxon>Embryophyta</taxon>
        <taxon>Tracheophyta</taxon>
        <taxon>Spermatophyta</taxon>
        <taxon>Magnoliopsida</taxon>
        <taxon>eudicotyledons</taxon>
        <taxon>Gunneridae</taxon>
        <taxon>Pentapetalae</taxon>
        <taxon>asterids</taxon>
        <taxon>campanulids</taxon>
        <taxon>Apiales</taxon>
        <taxon>Apiaceae</taxon>
        <taxon>Apioideae</taxon>
        <taxon>Scandiceae</taxon>
        <taxon>Daucinae</taxon>
        <taxon>Daucus</taxon>
        <taxon>Daucus sect. Daucus</taxon>
    </lineage>
</organism>
<dbReference type="AlphaFoldDB" id="A0A161XFG9"/>
<protein>
    <submittedName>
        <fullName evidence="5">Uncharacterized protein</fullName>
    </submittedName>
</protein>
<feature type="compositionally biased region" description="Low complexity" evidence="4">
    <location>
        <begin position="50"/>
        <end position="60"/>
    </location>
</feature>
<evidence type="ECO:0000313" key="5">
    <source>
        <dbReference type="EMBL" id="WOH05896.1"/>
    </source>
</evidence>
<dbReference type="OMA" id="EYSPKEE"/>
<dbReference type="Proteomes" id="UP000077755">
    <property type="component" value="Chromosome 6"/>
</dbReference>
<dbReference type="KEGG" id="dcr:108224568"/>
<reference evidence="5" key="2">
    <citation type="submission" date="2022-03" db="EMBL/GenBank/DDBJ databases">
        <title>Draft title - Genomic analysis of global carrot germplasm unveils the trajectory of domestication and the origin of high carotenoid orange carrot.</title>
        <authorList>
            <person name="Iorizzo M."/>
            <person name="Ellison S."/>
            <person name="Senalik D."/>
            <person name="Macko-Podgorni A."/>
            <person name="Grzebelus D."/>
            <person name="Bostan H."/>
            <person name="Rolling W."/>
            <person name="Curaba J."/>
            <person name="Simon P."/>
        </authorList>
    </citation>
    <scope>NUCLEOTIDE SEQUENCE</scope>
    <source>
        <tissue evidence="5">Leaf</tissue>
    </source>
</reference>
<dbReference type="Gramene" id="KZM91623">
    <property type="protein sequence ID" value="KZM91623"/>
    <property type="gene ID" value="DCAR_021012"/>
</dbReference>
<keyword evidence="2" id="KW-0805">Transcription regulation</keyword>
<feature type="compositionally biased region" description="Polar residues" evidence="4">
    <location>
        <begin position="1"/>
        <end position="12"/>
    </location>
</feature>
<feature type="compositionally biased region" description="Polar residues" evidence="4">
    <location>
        <begin position="63"/>
        <end position="84"/>
    </location>
</feature>
<dbReference type="EMBL" id="CP093348">
    <property type="protein sequence ID" value="WOH05896.1"/>
    <property type="molecule type" value="Genomic_DNA"/>
</dbReference>
<dbReference type="PANTHER" id="PTHR33388:SF1">
    <property type="entry name" value="PROTEIN SPEAR2"/>
    <property type="match status" value="1"/>
</dbReference>
<evidence type="ECO:0000256" key="3">
    <source>
        <dbReference type="ARBA" id="ARBA00023163"/>
    </source>
</evidence>
<keyword evidence="3" id="KW-0804">Transcription</keyword>